<organism evidence="2 3">
    <name type="scientific">Nocardia speluncae</name>
    <dbReference type="NCBI Taxonomy" id="419477"/>
    <lineage>
        <taxon>Bacteria</taxon>
        <taxon>Bacillati</taxon>
        <taxon>Actinomycetota</taxon>
        <taxon>Actinomycetes</taxon>
        <taxon>Mycobacteriales</taxon>
        <taxon>Nocardiaceae</taxon>
        <taxon>Nocardia</taxon>
    </lineage>
</organism>
<evidence type="ECO:0000313" key="2">
    <source>
        <dbReference type="EMBL" id="NKY35160.1"/>
    </source>
</evidence>
<dbReference type="AlphaFoldDB" id="A0A846XKI9"/>
<accession>A0A846XKI9</accession>
<dbReference type="InterPro" id="IPR012347">
    <property type="entry name" value="Ferritin-like"/>
</dbReference>
<dbReference type="InterPro" id="IPR009078">
    <property type="entry name" value="Ferritin-like_SF"/>
</dbReference>
<evidence type="ECO:0000313" key="3">
    <source>
        <dbReference type="Proteomes" id="UP000565715"/>
    </source>
</evidence>
<gene>
    <name evidence="2" type="ORF">HGA13_19110</name>
</gene>
<keyword evidence="3" id="KW-1185">Reference proteome</keyword>
<dbReference type="Pfam" id="PF14530">
    <property type="entry name" value="DUF4439"/>
    <property type="match status" value="1"/>
</dbReference>
<dbReference type="Proteomes" id="UP000565715">
    <property type="component" value="Unassembled WGS sequence"/>
</dbReference>
<sequence>MSGTEQQALADALSAEYATIYAYGLVASHAGADQRGTVAQFTAAHRARRDATVDILSGRRGTVPAPDAAYTMPLAVSDPDTAAQLAIAVETDTAVAWRTVVERAETDNTRRIAIEALTETAGRRAVWQSLRGADPATTAFPGRP</sequence>
<dbReference type="RefSeq" id="WP_068042740.1">
    <property type="nucleotide sequence ID" value="NZ_JAAXOO010000005.1"/>
</dbReference>
<dbReference type="Gene3D" id="1.20.1260.10">
    <property type="match status" value="1"/>
</dbReference>
<dbReference type="SUPFAM" id="SSF47240">
    <property type="entry name" value="Ferritin-like"/>
    <property type="match status" value="1"/>
</dbReference>
<protein>
    <submittedName>
        <fullName evidence="2">Ferritin-like domain-containing protein</fullName>
    </submittedName>
</protein>
<proteinExistence type="predicted"/>
<name>A0A846XKI9_9NOCA</name>
<dbReference type="CDD" id="cd00657">
    <property type="entry name" value="Ferritin_like"/>
    <property type="match status" value="1"/>
</dbReference>
<dbReference type="InterPro" id="IPR029447">
    <property type="entry name" value="DUF4439"/>
</dbReference>
<evidence type="ECO:0000259" key="1">
    <source>
        <dbReference type="Pfam" id="PF14530"/>
    </source>
</evidence>
<comment type="caution">
    <text evidence="2">The sequence shown here is derived from an EMBL/GenBank/DDBJ whole genome shotgun (WGS) entry which is preliminary data.</text>
</comment>
<dbReference type="EMBL" id="JAAXOO010000005">
    <property type="protein sequence ID" value="NKY35160.1"/>
    <property type="molecule type" value="Genomic_DNA"/>
</dbReference>
<reference evidence="2 3" key="1">
    <citation type="submission" date="2020-04" db="EMBL/GenBank/DDBJ databases">
        <title>MicrobeNet Type strains.</title>
        <authorList>
            <person name="Nicholson A.C."/>
        </authorList>
    </citation>
    <scope>NUCLEOTIDE SEQUENCE [LARGE SCALE GENOMIC DNA]</scope>
    <source>
        <strain evidence="2 3">DSM 45078</strain>
    </source>
</reference>
<feature type="domain" description="DUF4439" evidence="1">
    <location>
        <begin position="8"/>
        <end position="144"/>
    </location>
</feature>